<name>A0A9Q0JWI9_9MAGN</name>
<comment type="caution">
    <text evidence="1">The sequence shown here is derived from an EMBL/GenBank/DDBJ whole genome shotgun (WGS) entry which is preliminary data.</text>
</comment>
<sequence>MDPVPVMKPKLLQLRKISNLYFGTIFGGGHGGIKWDHKLKWSPSRGITAVEQQSLLVINRRSEEPVSHQRGPALNTAHVEYNTENLGYAEYIKNMIPGAILVVSGVDGRMPQTKEYILLAKPVSVRLKLGIEGSSPAE</sequence>
<evidence type="ECO:0000313" key="1">
    <source>
        <dbReference type="EMBL" id="KAJ4954122.1"/>
    </source>
</evidence>
<dbReference type="AlphaFoldDB" id="A0A9Q0JWI9"/>
<gene>
    <name evidence="1" type="ORF">NE237_030954</name>
</gene>
<organism evidence="1 2">
    <name type="scientific">Protea cynaroides</name>
    <dbReference type="NCBI Taxonomy" id="273540"/>
    <lineage>
        <taxon>Eukaryota</taxon>
        <taxon>Viridiplantae</taxon>
        <taxon>Streptophyta</taxon>
        <taxon>Embryophyta</taxon>
        <taxon>Tracheophyta</taxon>
        <taxon>Spermatophyta</taxon>
        <taxon>Magnoliopsida</taxon>
        <taxon>Proteales</taxon>
        <taxon>Proteaceae</taxon>
        <taxon>Protea</taxon>
    </lineage>
</organism>
<keyword evidence="2" id="KW-1185">Reference proteome</keyword>
<dbReference type="OrthoDB" id="2067at2759"/>
<dbReference type="Gene3D" id="3.40.50.300">
    <property type="entry name" value="P-loop containing nucleotide triphosphate hydrolases"/>
    <property type="match status" value="1"/>
</dbReference>
<protein>
    <submittedName>
        <fullName evidence="1">Uncharacterized protein</fullName>
    </submittedName>
</protein>
<proteinExistence type="predicted"/>
<dbReference type="InterPro" id="IPR027417">
    <property type="entry name" value="P-loop_NTPase"/>
</dbReference>
<dbReference type="Proteomes" id="UP001141806">
    <property type="component" value="Unassembled WGS sequence"/>
</dbReference>
<evidence type="ECO:0000313" key="2">
    <source>
        <dbReference type="Proteomes" id="UP001141806"/>
    </source>
</evidence>
<dbReference type="EMBL" id="JAMYWD010000012">
    <property type="protein sequence ID" value="KAJ4954122.1"/>
    <property type="molecule type" value="Genomic_DNA"/>
</dbReference>
<reference evidence="1" key="1">
    <citation type="journal article" date="2023" name="Plant J.">
        <title>The genome of the king protea, Protea cynaroides.</title>
        <authorList>
            <person name="Chang J."/>
            <person name="Duong T.A."/>
            <person name="Schoeman C."/>
            <person name="Ma X."/>
            <person name="Roodt D."/>
            <person name="Barker N."/>
            <person name="Li Z."/>
            <person name="Van de Peer Y."/>
            <person name="Mizrachi E."/>
        </authorList>
    </citation>
    <scope>NUCLEOTIDE SEQUENCE</scope>
    <source>
        <tissue evidence="1">Young leaves</tissue>
    </source>
</reference>
<accession>A0A9Q0JWI9</accession>